<keyword evidence="2 5" id="KW-0808">Transferase</keyword>
<dbReference type="EMBL" id="JACRSQ010000016">
    <property type="protein sequence ID" value="MBC8544131.1"/>
    <property type="molecule type" value="Genomic_DNA"/>
</dbReference>
<reference evidence="7" key="1">
    <citation type="submission" date="2020-08" db="EMBL/GenBank/DDBJ databases">
        <title>Genome public.</title>
        <authorList>
            <person name="Liu C."/>
            <person name="Sun Q."/>
        </authorList>
    </citation>
    <scope>NUCLEOTIDE SEQUENCE</scope>
    <source>
        <strain evidence="7">NSJ-32</strain>
    </source>
</reference>
<dbReference type="InterPro" id="IPR039369">
    <property type="entry name" value="LacA-like"/>
</dbReference>
<evidence type="ECO:0000313" key="7">
    <source>
        <dbReference type="EMBL" id="MBC8544131.1"/>
    </source>
</evidence>
<feature type="domain" description="Maltose/galactoside acetyltransferase" evidence="6">
    <location>
        <begin position="4"/>
        <end position="62"/>
    </location>
</feature>
<dbReference type="PANTHER" id="PTHR43017:SF1">
    <property type="entry name" value="ACETYLTRANSFERASE YJL218W-RELATED"/>
    <property type="match status" value="1"/>
</dbReference>
<name>A0A926I2J5_9FIRM</name>
<evidence type="ECO:0000256" key="1">
    <source>
        <dbReference type="ARBA" id="ARBA00007274"/>
    </source>
</evidence>
<dbReference type="GO" id="GO:0008870">
    <property type="term" value="F:galactoside O-acetyltransferase activity"/>
    <property type="evidence" value="ECO:0007669"/>
    <property type="project" value="TreeGrafter"/>
</dbReference>
<protein>
    <recommendedName>
        <fullName evidence="5">Acetyltransferase</fullName>
        <ecNumber evidence="5">2.3.1.-</ecNumber>
    </recommendedName>
</protein>
<dbReference type="PROSITE" id="PS00101">
    <property type="entry name" value="HEXAPEP_TRANSFERASES"/>
    <property type="match status" value="1"/>
</dbReference>
<keyword evidence="4 5" id="KW-0012">Acyltransferase</keyword>
<keyword evidence="8" id="KW-1185">Reference proteome</keyword>
<dbReference type="Pfam" id="PF12464">
    <property type="entry name" value="Mac"/>
    <property type="match status" value="1"/>
</dbReference>
<dbReference type="SMART" id="SM01266">
    <property type="entry name" value="Mac"/>
    <property type="match status" value="1"/>
</dbReference>
<comment type="similarity">
    <text evidence="1 5">Belongs to the transferase hexapeptide repeat family.</text>
</comment>
<dbReference type="PANTHER" id="PTHR43017">
    <property type="entry name" value="GALACTOSIDE O-ACETYLTRANSFERASE"/>
    <property type="match status" value="1"/>
</dbReference>
<dbReference type="EC" id="2.3.1.-" evidence="5"/>
<evidence type="ECO:0000256" key="4">
    <source>
        <dbReference type="ARBA" id="ARBA00023315"/>
    </source>
</evidence>
<evidence type="ECO:0000256" key="3">
    <source>
        <dbReference type="ARBA" id="ARBA00022737"/>
    </source>
</evidence>
<evidence type="ECO:0000259" key="6">
    <source>
        <dbReference type="SMART" id="SM01266"/>
    </source>
</evidence>
<evidence type="ECO:0000256" key="5">
    <source>
        <dbReference type="RuleBase" id="RU367021"/>
    </source>
</evidence>
<dbReference type="InterPro" id="IPR001451">
    <property type="entry name" value="Hexapep"/>
</dbReference>
<dbReference type="InterPro" id="IPR018357">
    <property type="entry name" value="Hexapep_transf_CS"/>
</dbReference>
<organism evidence="7 8">
    <name type="scientific">Bianquea renquensis</name>
    <dbReference type="NCBI Taxonomy" id="2763661"/>
    <lineage>
        <taxon>Bacteria</taxon>
        <taxon>Bacillati</taxon>
        <taxon>Bacillota</taxon>
        <taxon>Clostridia</taxon>
        <taxon>Eubacteriales</taxon>
        <taxon>Bianqueaceae</taxon>
        <taxon>Bianquea</taxon>
    </lineage>
</organism>
<sequence>MTVLEKMKSGELYDCSFEAIDEDLDKKLYECKELLYDFNHSRPRDVKYREDILRKVFAETGETIYIEPPLNANWGCNTHVGENFYANFNLTLVDDADIFIGNNVMIAPNVVIATGAHPICPELRAKSYQYNLPVHIGNEVWIGAGALIMPGVTIGDGSVIGAGSVVTKDIPAGVVAVGNPCRVLREIDAHDYEYYDKDRKIGFSVERKKG</sequence>
<dbReference type="CDD" id="cd03357">
    <property type="entry name" value="LbH_MAT_GAT"/>
    <property type="match status" value="1"/>
</dbReference>
<gene>
    <name evidence="7" type="ORF">H8730_11290</name>
</gene>
<comment type="caution">
    <text evidence="7">The sequence shown here is derived from an EMBL/GenBank/DDBJ whole genome shotgun (WGS) entry which is preliminary data.</text>
</comment>
<proteinExistence type="inferred from homology"/>
<accession>A0A926I2J5</accession>
<dbReference type="Gene3D" id="2.160.10.10">
    <property type="entry name" value="Hexapeptide repeat proteins"/>
    <property type="match status" value="1"/>
</dbReference>
<dbReference type="InterPro" id="IPR011004">
    <property type="entry name" value="Trimer_LpxA-like_sf"/>
</dbReference>
<evidence type="ECO:0000313" key="8">
    <source>
        <dbReference type="Proteomes" id="UP000657006"/>
    </source>
</evidence>
<dbReference type="InterPro" id="IPR024688">
    <property type="entry name" value="Mac_dom"/>
</dbReference>
<dbReference type="FunFam" id="2.160.10.10:FF:000025">
    <property type="entry name" value="Hexapeptide-repeat containing-acetyltransferase"/>
    <property type="match status" value="1"/>
</dbReference>
<dbReference type="AlphaFoldDB" id="A0A926I2J5"/>
<dbReference type="SUPFAM" id="SSF51161">
    <property type="entry name" value="Trimeric LpxA-like enzymes"/>
    <property type="match status" value="1"/>
</dbReference>
<keyword evidence="3" id="KW-0677">Repeat</keyword>
<evidence type="ECO:0000256" key="2">
    <source>
        <dbReference type="ARBA" id="ARBA00022679"/>
    </source>
</evidence>
<dbReference type="Pfam" id="PF00132">
    <property type="entry name" value="Hexapep"/>
    <property type="match status" value="1"/>
</dbReference>
<dbReference type="Proteomes" id="UP000657006">
    <property type="component" value="Unassembled WGS sequence"/>
</dbReference>
<dbReference type="RefSeq" id="WP_177719056.1">
    <property type="nucleotide sequence ID" value="NZ_JACRSQ010000016.1"/>
</dbReference>